<comment type="caution">
    <text evidence="8">The sequence shown here is derived from an EMBL/GenBank/DDBJ whole genome shotgun (WGS) entry which is preliminary data.</text>
</comment>
<feature type="transmembrane region" description="Helical" evidence="7">
    <location>
        <begin position="370"/>
        <end position="392"/>
    </location>
</feature>
<feature type="transmembrane region" description="Helical" evidence="7">
    <location>
        <begin position="37"/>
        <end position="54"/>
    </location>
</feature>
<name>A0A1J5SSZ9_9ZZZZ</name>
<feature type="transmembrane region" description="Helical" evidence="7">
    <location>
        <begin position="142"/>
        <end position="160"/>
    </location>
</feature>
<comment type="similarity">
    <text evidence="2">Belongs to the polysaccharide synthase family.</text>
</comment>
<comment type="subcellular location">
    <subcellularLocation>
        <location evidence="1">Cell membrane</location>
        <topology evidence="1">Multi-pass membrane protein</topology>
    </subcellularLocation>
</comment>
<dbReference type="GO" id="GO:0005886">
    <property type="term" value="C:plasma membrane"/>
    <property type="evidence" value="ECO:0007669"/>
    <property type="project" value="UniProtKB-SubCell"/>
</dbReference>
<dbReference type="EMBL" id="MLJW01000039">
    <property type="protein sequence ID" value="OIR07144.1"/>
    <property type="molecule type" value="Genomic_DNA"/>
</dbReference>
<reference evidence="8" key="1">
    <citation type="submission" date="2016-10" db="EMBL/GenBank/DDBJ databases">
        <title>Sequence of Gallionella enrichment culture.</title>
        <authorList>
            <person name="Poehlein A."/>
            <person name="Muehling M."/>
            <person name="Daniel R."/>
        </authorList>
    </citation>
    <scope>NUCLEOTIDE SEQUENCE</scope>
</reference>
<feature type="transmembrane region" description="Helical" evidence="7">
    <location>
        <begin position="75"/>
        <end position="98"/>
    </location>
</feature>
<evidence type="ECO:0000313" key="8">
    <source>
        <dbReference type="EMBL" id="OIR07144.1"/>
    </source>
</evidence>
<dbReference type="AlphaFoldDB" id="A0A1J5SSZ9"/>
<keyword evidence="3" id="KW-1003">Cell membrane</keyword>
<dbReference type="PANTHER" id="PTHR30250:SF10">
    <property type="entry name" value="LIPOPOLYSACCHARIDE BIOSYNTHESIS PROTEIN WZXC"/>
    <property type="match status" value="1"/>
</dbReference>
<evidence type="ECO:0000256" key="1">
    <source>
        <dbReference type="ARBA" id="ARBA00004651"/>
    </source>
</evidence>
<dbReference type="InterPro" id="IPR050833">
    <property type="entry name" value="Poly_Biosynth_Transport"/>
</dbReference>
<gene>
    <name evidence="8" type="primary">wzxC_1</name>
    <name evidence="8" type="ORF">GALL_107330</name>
</gene>
<evidence type="ECO:0000256" key="5">
    <source>
        <dbReference type="ARBA" id="ARBA00022989"/>
    </source>
</evidence>
<feature type="transmembrane region" description="Helical" evidence="7">
    <location>
        <begin position="283"/>
        <end position="310"/>
    </location>
</feature>
<dbReference type="Pfam" id="PF13440">
    <property type="entry name" value="Polysacc_synt_3"/>
    <property type="match status" value="1"/>
</dbReference>
<keyword evidence="5 7" id="KW-1133">Transmembrane helix</keyword>
<proteinExistence type="inferred from homology"/>
<keyword evidence="6 7" id="KW-0472">Membrane</keyword>
<feature type="transmembrane region" description="Helical" evidence="7">
    <location>
        <begin position="413"/>
        <end position="433"/>
    </location>
</feature>
<feature type="transmembrane region" description="Helical" evidence="7">
    <location>
        <begin position="12"/>
        <end position="31"/>
    </location>
</feature>
<keyword evidence="4 7" id="KW-0812">Transmembrane</keyword>
<feature type="transmembrane region" description="Helical" evidence="7">
    <location>
        <begin position="110"/>
        <end position="130"/>
    </location>
</feature>
<accession>A0A1J5SSZ9</accession>
<evidence type="ECO:0000256" key="4">
    <source>
        <dbReference type="ARBA" id="ARBA00022692"/>
    </source>
</evidence>
<evidence type="ECO:0000256" key="3">
    <source>
        <dbReference type="ARBA" id="ARBA00022475"/>
    </source>
</evidence>
<organism evidence="8">
    <name type="scientific">mine drainage metagenome</name>
    <dbReference type="NCBI Taxonomy" id="410659"/>
    <lineage>
        <taxon>unclassified sequences</taxon>
        <taxon>metagenomes</taxon>
        <taxon>ecological metagenomes</taxon>
    </lineage>
</organism>
<sequence>MSTRRALSFSFLDRYSGLVLNIIASMILARLLTPADIGVFSVTMVFLGFIRTFRDMGAGQYLVQEKELTIDRIRAAWTMQLGLGLLLALIVLLVSYPVAVFYKEPRMKEIMWVMALNFTINPFGSLTNAWLSREMRFDAIAIIRFTSTITGTAISIWAAWTGYGPISLAFGSLANTVTVAILSFFYRPQFFPWMPGLKEIRRVLSFGWMLTAISLLYTAYGGAPEMFLGRLQGMANTGLFSRGQGLVSMFERLVMDAVGAVAQPFFSKQSRQGHELGQSFIQATALVCALGWSFLGCVAILAFPIIRVLYGTQWDGAVNLTRQLCLVLSLLLPARMCGAPLIAVGAMRTVLVIVLINTIVQVTLTGLGTFIGMSALGWTLSISALIGTVISLRKTQPLILFSWQDLQSSLNRSAIVACGAMVAPLAITFAYGLQPKLPLLALAIALPGAGLGFFAAARATRHPIWQEVNRLLTTLRKSHSTLKTMNEDA</sequence>
<feature type="transmembrane region" description="Helical" evidence="7">
    <location>
        <begin position="166"/>
        <end position="186"/>
    </location>
</feature>
<evidence type="ECO:0000256" key="2">
    <source>
        <dbReference type="ARBA" id="ARBA00007430"/>
    </source>
</evidence>
<dbReference type="PANTHER" id="PTHR30250">
    <property type="entry name" value="PST FAMILY PREDICTED COLANIC ACID TRANSPORTER"/>
    <property type="match status" value="1"/>
</dbReference>
<evidence type="ECO:0000256" key="6">
    <source>
        <dbReference type="ARBA" id="ARBA00023136"/>
    </source>
</evidence>
<feature type="transmembrane region" description="Helical" evidence="7">
    <location>
        <begin position="439"/>
        <end position="457"/>
    </location>
</feature>
<feature type="transmembrane region" description="Helical" evidence="7">
    <location>
        <begin position="206"/>
        <end position="223"/>
    </location>
</feature>
<protein>
    <submittedName>
        <fullName evidence="8">Lipopolysaccharide biosynthesis protein WzxC</fullName>
    </submittedName>
</protein>
<evidence type="ECO:0000256" key="7">
    <source>
        <dbReference type="SAM" id="Phobius"/>
    </source>
</evidence>